<keyword evidence="4" id="KW-0410">Iron transport</keyword>
<comment type="caution">
    <text evidence="11">The sequence shown here is derived from an EMBL/GenBank/DDBJ whole genome shotgun (WGS) entry which is preliminary data.</text>
</comment>
<evidence type="ECO:0000259" key="10">
    <source>
        <dbReference type="PROSITE" id="PS50893"/>
    </source>
</evidence>
<keyword evidence="2" id="KW-0813">Transport</keyword>
<keyword evidence="6" id="KW-0067">ATP-binding</keyword>
<organism evidence="11 12">
    <name type="scientific">Candidatus Enterococcus testudinis</name>
    <dbReference type="NCBI Taxonomy" id="1834191"/>
    <lineage>
        <taxon>Bacteria</taxon>
        <taxon>Bacillati</taxon>
        <taxon>Bacillota</taxon>
        <taxon>Bacilli</taxon>
        <taxon>Lactobacillales</taxon>
        <taxon>Enterococcaceae</taxon>
        <taxon>Enterococcus</taxon>
    </lineage>
</organism>
<dbReference type="Pfam" id="PF00005">
    <property type="entry name" value="ABC_tran"/>
    <property type="match status" value="1"/>
</dbReference>
<dbReference type="Gene3D" id="3.40.50.300">
    <property type="entry name" value="P-loop containing nucleotide triphosphate hydrolases"/>
    <property type="match status" value="1"/>
</dbReference>
<keyword evidence="7" id="KW-0408">Iron</keyword>
<gene>
    <name evidence="11" type="ORF">A5886_002120</name>
</gene>
<dbReference type="EMBL" id="NGKU01000001">
    <property type="protein sequence ID" value="OTN77040.1"/>
    <property type="molecule type" value="Genomic_DNA"/>
</dbReference>
<dbReference type="InterPro" id="IPR051535">
    <property type="entry name" value="Siderophore_ABC-ATPase"/>
</dbReference>
<evidence type="ECO:0000256" key="6">
    <source>
        <dbReference type="ARBA" id="ARBA00022840"/>
    </source>
</evidence>
<keyword evidence="8" id="KW-0406">Ion transport</keyword>
<dbReference type="InterPro" id="IPR003439">
    <property type="entry name" value="ABC_transporter-like_ATP-bd"/>
</dbReference>
<dbReference type="PANTHER" id="PTHR42771:SF4">
    <property type="entry name" value="IRON(3+)-HYDROXAMATE IMPORT ATP-BINDING PROTEIN FHUC"/>
    <property type="match status" value="1"/>
</dbReference>
<evidence type="ECO:0000313" key="11">
    <source>
        <dbReference type="EMBL" id="OTN77040.1"/>
    </source>
</evidence>
<dbReference type="GO" id="GO:0006826">
    <property type="term" value="P:iron ion transport"/>
    <property type="evidence" value="ECO:0007669"/>
    <property type="project" value="UniProtKB-KW"/>
</dbReference>
<comment type="subcellular location">
    <subcellularLocation>
        <location evidence="1">Cell membrane</location>
        <topology evidence="1">Peripheral membrane protein</topology>
    </subcellularLocation>
</comment>
<proteinExistence type="predicted"/>
<evidence type="ECO:0000256" key="5">
    <source>
        <dbReference type="ARBA" id="ARBA00022741"/>
    </source>
</evidence>
<accession>A0A242A827</accession>
<keyword evidence="5" id="KW-0547">Nucleotide-binding</keyword>
<name>A0A242A827_9ENTE</name>
<dbReference type="SMART" id="SM00382">
    <property type="entry name" value="AAA"/>
    <property type="match status" value="1"/>
</dbReference>
<dbReference type="PROSITE" id="PS50893">
    <property type="entry name" value="ABC_TRANSPORTER_2"/>
    <property type="match status" value="1"/>
</dbReference>
<keyword evidence="12" id="KW-1185">Reference proteome</keyword>
<evidence type="ECO:0000256" key="7">
    <source>
        <dbReference type="ARBA" id="ARBA00023004"/>
    </source>
</evidence>
<dbReference type="GO" id="GO:0005524">
    <property type="term" value="F:ATP binding"/>
    <property type="evidence" value="ECO:0007669"/>
    <property type="project" value="UniProtKB-KW"/>
</dbReference>
<dbReference type="STRING" id="1834191.A5886_002120"/>
<evidence type="ECO:0000256" key="3">
    <source>
        <dbReference type="ARBA" id="ARBA00022475"/>
    </source>
</evidence>
<dbReference type="InterPro" id="IPR017871">
    <property type="entry name" value="ABC_transporter-like_CS"/>
</dbReference>
<dbReference type="GO" id="GO:0016887">
    <property type="term" value="F:ATP hydrolysis activity"/>
    <property type="evidence" value="ECO:0007669"/>
    <property type="project" value="InterPro"/>
</dbReference>
<sequence>MAKLRTVDLTVGYQKQKIVQHLTIDIPEGKIIGLIGPNGSGKSTLLKALARVLTPLSGDVFLDEKQLHQIKTKEVAGQIALLSQISDSSIGLTIREIVSYGRFPYQKGLSGLSKKDLEAIDWALQATGLEALAAENIATLSGGQKQRVWIAMALAQDTDIVILDEPTTFLDPAHQLEILLLLQQINQQYGKTIIMSIHDLNHASRFADYIYALKAGALLTCGTPEDVLTTQWLKELFDIEATLTTFPNSRKPLILTYELGAES</sequence>
<dbReference type="InterPro" id="IPR027417">
    <property type="entry name" value="P-loop_NTPase"/>
</dbReference>
<dbReference type="Proteomes" id="UP000195043">
    <property type="component" value="Unassembled WGS sequence"/>
</dbReference>
<evidence type="ECO:0000313" key="12">
    <source>
        <dbReference type="Proteomes" id="UP000195043"/>
    </source>
</evidence>
<dbReference type="PANTHER" id="PTHR42771">
    <property type="entry name" value="IRON(3+)-HYDROXAMATE IMPORT ATP-BINDING PROTEIN FHUC"/>
    <property type="match status" value="1"/>
</dbReference>
<reference evidence="11 12" key="1">
    <citation type="submission" date="2017-05" db="EMBL/GenBank/DDBJ databases">
        <title>The Genome Sequence of Enterococcus sp. 8G7_MSG3316.</title>
        <authorList>
            <consortium name="The Broad Institute Genomics Platform"/>
            <consortium name="The Broad Institute Genomic Center for Infectious Diseases"/>
            <person name="Earl A."/>
            <person name="Manson A."/>
            <person name="Schwartman J."/>
            <person name="Gilmore M."/>
            <person name="Abouelleil A."/>
            <person name="Cao P."/>
            <person name="Chapman S."/>
            <person name="Cusick C."/>
            <person name="Shea T."/>
            <person name="Young S."/>
            <person name="Neafsey D."/>
            <person name="Nusbaum C."/>
            <person name="Birren B."/>
        </authorList>
    </citation>
    <scope>NUCLEOTIDE SEQUENCE [LARGE SCALE GENOMIC DNA]</scope>
    <source>
        <strain evidence="11 12">8G7_MSG3316</strain>
    </source>
</reference>
<dbReference type="CDD" id="cd03214">
    <property type="entry name" value="ABC_Iron-Siderophores_B12_Hemin"/>
    <property type="match status" value="1"/>
</dbReference>
<dbReference type="InterPro" id="IPR003593">
    <property type="entry name" value="AAA+_ATPase"/>
</dbReference>
<dbReference type="AlphaFoldDB" id="A0A242A827"/>
<keyword evidence="9" id="KW-0472">Membrane</keyword>
<dbReference type="RefSeq" id="WP_086275112.1">
    <property type="nucleotide sequence ID" value="NZ_NGKU01000001.1"/>
</dbReference>
<dbReference type="GO" id="GO:0005886">
    <property type="term" value="C:plasma membrane"/>
    <property type="evidence" value="ECO:0007669"/>
    <property type="project" value="UniProtKB-SubCell"/>
</dbReference>
<keyword evidence="3" id="KW-1003">Cell membrane</keyword>
<evidence type="ECO:0000256" key="4">
    <source>
        <dbReference type="ARBA" id="ARBA00022496"/>
    </source>
</evidence>
<dbReference type="FunFam" id="3.40.50.300:FF:000134">
    <property type="entry name" value="Iron-enterobactin ABC transporter ATP-binding protein"/>
    <property type="match status" value="1"/>
</dbReference>
<dbReference type="SUPFAM" id="SSF52540">
    <property type="entry name" value="P-loop containing nucleoside triphosphate hydrolases"/>
    <property type="match status" value="1"/>
</dbReference>
<evidence type="ECO:0000256" key="2">
    <source>
        <dbReference type="ARBA" id="ARBA00022448"/>
    </source>
</evidence>
<feature type="domain" description="ABC transporter" evidence="10">
    <location>
        <begin position="4"/>
        <end position="240"/>
    </location>
</feature>
<evidence type="ECO:0000256" key="1">
    <source>
        <dbReference type="ARBA" id="ARBA00004202"/>
    </source>
</evidence>
<evidence type="ECO:0000256" key="8">
    <source>
        <dbReference type="ARBA" id="ARBA00023065"/>
    </source>
</evidence>
<dbReference type="OrthoDB" id="9787851at2"/>
<evidence type="ECO:0000256" key="9">
    <source>
        <dbReference type="ARBA" id="ARBA00023136"/>
    </source>
</evidence>
<dbReference type="PROSITE" id="PS00211">
    <property type="entry name" value="ABC_TRANSPORTER_1"/>
    <property type="match status" value="1"/>
</dbReference>
<protein>
    <recommendedName>
        <fullName evidence="10">ABC transporter domain-containing protein</fullName>
    </recommendedName>
</protein>